<dbReference type="Proteomes" id="UP001289374">
    <property type="component" value="Unassembled WGS sequence"/>
</dbReference>
<keyword evidence="2" id="KW-1185">Reference proteome</keyword>
<evidence type="ECO:0000313" key="2">
    <source>
        <dbReference type="Proteomes" id="UP001289374"/>
    </source>
</evidence>
<comment type="caution">
    <text evidence="1">The sequence shown here is derived from an EMBL/GenBank/DDBJ whole genome shotgun (WGS) entry which is preliminary data.</text>
</comment>
<dbReference type="EMBL" id="JACGWL010000002">
    <property type="protein sequence ID" value="KAK4407241.1"/>
    <property type="molecule type" value="Genomic_DNA"/>
</dbReference>
<accession>A0AAE2C327</accession>
<evidence type="ECO:0000313" key="1">
    <source>
        <dbReference type="EMBL" id="KAK4407241.1"/>
    </source>
</evidence>
<name>A0AAE2C327_9LAMI</name>
<protein>
    <submittedName>
        <fullName evidence="1">Secreted RxLR effector protein</fullName>
    </submittedName>
</protein>
<gene>
    <name evidence="1" type="ORF">Sango_0305100</name>
</gene>
<proteinExistence type="predicted"/>
<sequence length="149" mass="16992">MVTTPLVTGENYKKEYGSKKVDGSIYRSLIGSLLYLLPQDRILCSPQVYYQGLCRVRVKYTMEHSKILTKDFGIWYRSTNDAKLVGYTDSDWAGSTDDMKNIMLYFFTWLGIFSWASKKQATVAQSSAKQNTLLQLLQHQIKPLGLEGS</sequence>
<reference evidence="1" key="2">
    <citation type="journal article" date="2024" name="Plant">
        <title>Genomic evolution and insights into agronomic trait innovations of Sesamum species.</title>
        <authorList>
            <person name="Miao H."/>
            <person name="Wang L."/>
            <person name="Qu L."/>
            <person name="Liu H."/>
            <person name="Sun Y."/>
            <person name="Le M."/>
            <person name="Wang Q."/>
            <person name="Wei S."/>
            <person name="Zheng Y."/>
            <person name="Lin W."/>
            <person name="Duan Y."/>
            <person name="Cao H."/>
            <person name="Xiong S."/>
            <person name="Wang X."/>
            <person name="Wei L."/>
            <person name="Li C."/>
            <person name="Ma Q."/>
            <person name="Ju M."/>
            <person name="Zhao R."/>
            <person name="Li G."/>
            <person name="Mu C."/>
            <person name="Tian Q."/>
            <person name="Mei H."/>
            <person name="Zhang T."/>
            <person name="Gao T."/>
            <person name="Zhang H."/>
        </authorList>
    </citation>
    <scope>NUCLEOTIDE SEQUENCE</scope>
    <source>
        <strain evidence="1">K16</strain>
    </source>
</reference>
<dbReference type="PANTHER" id="PTHR11439">
    <property type="entry name" value="GAG-POL-RELATED RETROTRANSPOSON"/>
    <property type="match status" value="1"/>
</dbReference>
<dbReference type="PANTHER" id="PTHR11439:SF483">
    <property type="entry name" value="PEPTIDE SYNTHASE GLIP-LIKE, PUTATIVE (AFU_ORTHOLOGUE AFUA_3G12920)-RELATED"/>
    <property type="match status" value="1"/>
</dbReference>
<reference evidence="1" key="1">
    <citation type="submission" date="2020-06" db="EMBL/GenBank/DDBJ databases">
        <authorList>
            <person name="Li T."/>
            <person name="Hu X."/>
            <person name="Zhang T."/>
            <person name="Song X."/>
            <person name="Zhang H."/>
            <person name="Dai N."/>
            <person name="Sheng W."/>
            <person name="Hou X."/>
            <person name="Wei L."/>
        </authorList>
    </citation>
    <scope>NUCLEOTIDE SEQUENCE</scope>
    <source>
        <strain evidence="1">K16</strain>
        <tissue evidence="1">Leaf</tissue>
    </source>
</reference>
<organism evidence="1 2">
    <name type="scientific">Sesamum angolense</name>
    <dbReference type="NCBI Taxonomy" id="2727404"/>
    <lineage>
        <taxon>Eukaryota</taxon>
        <taxon>Viridiplantae</taxon>
        <taxon>Streptophyta</taxon>
        <taxon>Embryophyta</taxon>
        <taxon>Tracheophyta</taxon>
        <taxon>Spermatophyta</taxon>
        <taxon>Magnoliopsida</taxon>
        <taxon>eudicotyledons</taxon>
        <taxon>Gunneridae</taxon>
        <taxon>Pentapetalae</taxon>
        <taxon>asterids</taxon>
        <taxon>lamiids</taxon>
        <taxon>Lamiales</taxon>
        <taxon>Pedaliaceae</taxon>
        <taxon>Sesamum</taxon>
    </lineage>
</organism>
<dbReference type="AlphaFoldDB" id="A0AAE2C327"/>